<dbReference type="OrthoDB" id="2431547at2759"/>
<dbReference type="Gene3D" id="3.30.70.270">
    <property type="match status" value="2"/>
</dbReference>
<dbReference type="Pfam" id="PF00078">
    <property type="entry name" value="RVT_1"/>
    <property type="match status" value="1"/>
</dbReference>
<evidence type="ECO:0000313" key="3">
    <source>
        <dbReference type="Proteomes" id="UP000325315"/>
    </source>
</evidence>
<accession>A0A5B6VYC0</accession>
<keyword evidence="2" id="KW-0808">Transferase</keyword>
<name>A0A5B6VYC0_9ROSI</name>
<keyword evidence="2" id="KW-0548">Nucleotidyltransferase</keyword>
<protein>
    <submittedName>
        <fullName evidence="2">RNA-directed DNA polymerase-like protein</fullName>
    </submittedName>
</protein>
<comment type="caution">
    <text evidence="2">The sequence shown here is derived from an EMBL/GenBank/DDBJ whole genome shotgun (WGS) entry which is preliminary data.</text>
</comment>
<dbReference type="InterPro" id="IPR043502">
    <property type="entry name" value="DNA/RNA_pol_sf"/>
</dbReference>
<dbReference type="GO" id="GO:0003964">
    <property type="term" value="F:RNA-directed DNA polymerase activity"/>
    <property type="evidence" value="ECO:0007669"/>
    <property type="project" value="UniProtKB-KW"/>
</dbReference>
<evidence type="ECO:0000313" key="2">
    <source>
        <dbReference type="EMBL" id="KAA3473994.1"/>
    </source>
</evidence>
<keyword evidence="2" id="KW-0695">RNA-directed DNA polymerase</keyword>
<dbReference type="PANTHER" id="PTHR24559">
    <property type="entry name" value="TRANSPOSON TY3-I GAG-POL POLYPROTEIN"/>
    <property type="match status" value="1"/>
</dbReference>
<feature type="domain" description="Reverse transcriptase" evidence="1">
    <location>
        <begin position="97"/>
        <end position="149"/>
    </location>
</feature>
<dbReference type="Proteomes" id="UP000325315">
    <property type="component" value="Unassembled WGS sequence"/>
</dbReference>
<dbReference type="InterPro" id="IPR053134">
    <property type="entry name" value="RNA-dir_DNA_polymerase"/>
</dbReference>
<reference evidence="3" key="1">
    <citation type="journal article" date="2019" name="Plant Biotechnol. J.">
        <title>Genome sequencing of the Australian wild diploid species Gossypium australe highlights disease resistance and delayed gland morphogenesis.</title>
        <authorList>
            <person name="Cai Y."/>
            <person name="Cai X."/>
            <person name="Wang Q."/>
            <person name="Wang P."/>
            <person name="Zhang Y."/>
            <person name="Cai C."/>
            <person name="Xu Y."/>
            <person name="Wang K."/>
            <person name="Zhou Z."/>
            <person name="Wang C."/>
            <person name="Geng S."/>
            <person name="Li B."/>
            <person name="Dong Q."/>
            <person name="Hou Y."/>
            <person name="Wang H."/>
            <person name="Ai P."/>
            <person name="Liu Z."/>
            <person name="Yi F."/>
            <person name="Sun M."/>
            <person name="An G."/>
            <person name="Cheng J."/>
            <person name="Zhang Y."/>
            <person name="Shi Q."/>
            <person name="Xie Y."/>
            <person name="Shi X."/>
            <person name="Chang Y."/>
            <person name="Huang F."/>
            <person name="Chen Y."/>
            <person name="Hong S."/>
            <person name="Mi L."/>
            <person name="Sun Q."/>
            <person name="Zhang L."/>
            <person name="Zhou B."/>
            <person name="Peng R."/>
            <person name="Zhang X."/>
            <person name="Liu F."/>
        </authorList>
    </citation>
    <scope>NUCLEOTIDE SEQUENCE [LARGE SCALE GENOMIC DNA]</scope>
    <source>
        <strain evidence="3">cv. PA1801</strain>
    </source>
</reference>
<evidence type="ECO:0000259" key="1">
    <source>
        <dbReference type="Pfam" id="PF00078"/>
    </source>
</evidence>
<dbReference type="InterPro" id="IPR000477">
    <property type="entry name" value="RT_dom"/>
</dbReference>
<sequence>MPRTPPISIPPYRTTPTKLKELTSGFIRPSLSPWGAPVLFVKKGDLLRLCIDYKQLNKVTMKNTYPLPLIDELFDQLKGATVFAKIDLKSGYYQILTNAPVAFMDLMNQVFQPQLDKFLVVFIDDILIYSKIEFEHDQHLRTVLQILREK</sequence>
<dbReference type="SUPFAM" id="SSF56672">
    <property type="entry name" value="DNA/RNA polymerases"/>
    <property type="match status" value="1"/>
</dbReference>
<keyword evidence="3" id="KW-1185">Reference proteome</keyword>
<dbReference type="FunFam" id="3.30.70.270:FF:000003">
    <property type="entry name" value="Transposon Ty3-G Gag-Pol polyprotein"/>
    <property type="match status" value="1"/>
</dbReference>
<dbReference type="InterPro" id="IPR043128">
    <property type="entry name" value="Rev_trsase/Diguanyl_cyclase"/>
</dbReference>
<gene>
    <name evidence="2" type="ORF">EPI10_024329</name>
</gene>
<organism evidence="2 3">
    <name type="scientific">Gossypium australe</name>
    <dbReference type="NCBI Taxonomy" id="47621"/>
    <lineage>
        <taxon>Eukaryota</taxon>
        <taxon>Viridiplantae</taxon>
        <taxon>Streptophyta</taxon>
        <taxon>Embryophyta</taxon>
        <taxon>Tracheophyta</taxon>
        <taxon>Spermatophyta</taxon>
        <taxon>Magnoliopsida</taxon>
        <taxon>eudicotyledons</taxon>
        <taxon>Gunneridae</taxon>
        <taxon>Pentapetalae</taxon>
        <taxon>rosids</taxon>
        <taxon>malvids</taxon>
        <taxon>Malvales</taxon>
        <taxon>Malvaceae</taxon>
        <taxon>Malvoideae</taxon>
        <taxon>Gossypium</taxon>
    </lineage>
</organism>
<dbReference type="EMBL" id="SMMG02000005">
    <property type="protein sequence ID" value="KAA3473994.1"/>
    <property type="molecule type" value="Genomic_DNA"/>
</dbReference>
<dbReference type="PANTHER" id="PTHR24559:SF444">
    <property type="entry name" value="REVERSE TRANSCRIPTASE DOMAIN-CONTAINING PROTEIN"/>
    <property type="match status" value="1"/>
</dbReference>
<dbReference type="AlphaFoldDB" id="A0A5B6VYC0"/>
<dbReference type="CDD" id="cd01647">
    <property type="entry name" value="RT_LTR"/>
    <property type="match status" value="1"/>
</dbReference>
<proteinExistence type="predicted"/>
<dbReference type="Gene3D" id="3.10.10.10">
    <property type="entry name" value="HIV Type 1 Reverse Transcriptase, subunit A, domain 1"/>
    <property type="match status" value="1"/>
</dbReference>